<keyword evidence="2" id="KW-0413">Isomerase</keyword>
<dbReference type="SUPFAM" id="SSF51658">
    <property type="entry name" value="Xylose isomerase-like"/>
    <property type="match status" value="1"/>
</dbReference>
<evidence type="ECO:0000259" key="1">
    <source>
        <dbReference type="Pfam" id="PF01261"/>
    </source>
</evidence>
<comment type="caution">
    <text evidence="2">The sequence shown here is derived from an EMBL/GenBank/DDBJ whole genome shotgun (WGS) entry which is preliminary data.</text>
</comment>
<gene>
    <name evidence="2" type="ORF">DLJ74_02170</name>
</gene>
<evidence type="ECO:0000313" key="3">
    <source>
        <dbReference type="Proteomes" id="UP000245624"/>
    </source>
</evidence>
<dbReference type="PANTHER" id="PTHR12110:SF21">
    <property type="entry name" value="XYLOSE ISOMERASE-LIKE TIM BARREL DOMAIN-CONTAINING PROTEIN"/>
    <property type="match status" value="1"/>
</dbReference>
<name>A0A317L1M5_9BACI</name>
<keyword evidence="3" id="KW-1185">Reference proteome</keyword>
<dbReference type="OrthoDB" id="9779184at2"/>
<dbReference type="InterPro" id="IPR036237">
    <property type="entry name" value="Xyl_isomerase-like_sf"/>
</dbReference>
<evidence type="ECO:0000313" key="2">
    <source>
        <dbReference type="EMBL" id="PWU69757.1"/>
    </source>
</evidence>
<dbReference type="Pfam" id="PF01261">
    <property type="entry name" value="AP_endonuc_2"/>
    <property type="match status" value="1"/>
</dbReference>
<dbReference type="Gene3D" id="3.20.20.150">
    <property type="entry name" value="Divalent-metal-dependent TIM barrel enzymes"/>
    <property type="match status" value="1"/>
</dbReference>
<reference evidence="2 3" key="1">
    <citation type="submission" date="2018-05" db="EMBL/GenBank/DDBJ databases">
        <title>Genomic analysis of Gracilibacillus dipsosauri DD1 reveals novel features of a salt-tolerant amylase.</title>
        <authorList>
            <person name="Deutch C.E."/>
            <person name="Yang S."/>
        </authorList>
    </citation>
    <scope>NUCLEOTIDE SEQUENCE [LARGE SCALE GENOMIC DNA]</scope>
    <source>
        <strain evidence="2 3">DD1</strain>
    </source>
</reference>
<protein>
    <submittedName>
        <fullName evidence="2">Xylose isomerase</fullName>
    </submittedName>
</protein>
<dbReference type="Proteomes" id="UP000245624">
    <property type="component" value="Unassembled WGS sequence"/>
</dbReference>
<dbReference type="PANTHER" id="PTHR12110">
    <property type="entry name" value="HYDROXYPYRUVATE ISOMERASE"/>
    <property type="match status" value="1"/>
</dbReference>
<sequence>MKLGVFTVLFSEMNLEEMLDHVKAKGIDTVEIGSGGFVGDAHCKPIELLADNKKLEAFKQAFEKRNIKISALSCHGNPLHPNKEVAKDFHDKFVATVKLANKLNIDTVVTFSGCPGESEHSKNPVWITCPWPTDFSNVVEWQWREKVIPYWKEQNELLKQHHVRVAIEPHPGFVVYNNETAIRLRKECGGQIGVNFDPSHYFWQGMNPAQSIKQIGDALYHFHAKDTQIEPRNTELNGVLDTKSYKDIANRSWVFRTVGYGHDEQVWRDIISALQVIGYDGAISIEHEDGLMSIDEGFSKAVVFLKDMLIDEGAKELWWA</sequence>
<accession>A0A317L1M5</accession>
<dbReference type="EMBL" id="QGTD01000004">
    <property type="protein sequence ID" value="PWU69757.1"/>
    <property type="molecule type" value="Genomic_DNA"/>
</dbReference>
<organism evidence="2 3">
    <name type="scientific">Gracilibacillus dipsosauri</name>
    <dbReference type="NCBI Taxonomy" id="178340"/>
    <lineage>
        <taxon>Bacteria</taxon>
        <taxon>Bacillati</taxon>
        <taxon>Bacillota</taxon>
        <taxon>Bacilli</taxon>
        <taxon>Bacillales</taxon>
        <taxon>Bacillaceae</taxon>
        <taxon>Gracilibacillus</taxon>
    </lineage>
</organism>
<dbReference type="RefSeq" id="WP_109983168.1">
    <property type="nucleotide sequence ID" value="NZ_JAJUIE010000013.1"/>
</dbReference>
<dbReference type="GO" id="GO:0016853">
    <property type="term" value="F:isomerase activity"/>
    <property type="evidence" value="ECO:0007669"/>
    <property type="project" value="UniProtKB-KW"/>
</dbReference>
<proteinExistence type="predicted"/>
<feature type="domain" description="Xylose isomerase-like TIM barrel" evidence="1">
    <location>
        <begin position="20"/>
        <end position="305"/>
    </location>
</feature>
<dbReference type="AlphaFoldDB" id="A0A317L1M5"/>
<dbReference type="InterPro" id="IPR013022">
    <property type="entry name" value="Xyl_isomerase-like_TIM-brl"/>
</dbReference>
<dbReference type="InterPro" id="IPR050312">
    <property type="entry name" value="IolE/XylAMocC-like"/>
</dbReference>